<name>A0ABW9ZXT1_9BACT</name>
<dbReference type="PROSITE" id="PS51257">
    <property type="entry name" value="PROKAR_LIPOPROTEIN"/>
    <property type="match status" value="1"/>
</dbReference>
<organism evidence="1 2">
    <name type="scientific">Sediminibacterium roseum</name>
    <dbReference type="NCBI Taxonomy" id="1978412"/>
    <lineage>
        <taxon>Bacteria</taxon>
        <taxon>Pseudomonadati</taxon>
        <taxon>Bacteroidota</taxon>
        <taxon>Chitinophagia</taxon>
        <taxon>Chitinophagales</taxon>
        <taxon>Chitinophagaceae</taxon>
        <taxon>Sediminibacterium</taxon>
    </lineage>
</organism>
<evidence type="ECO:0000313" key="2">
    <source>
        <dbReference type="Proteomes" id="UP000753802"/>
    </source>
</evidence>
<accession>A0ABW9ZXT1</accession>
<sequence>MKLALVLIAAVVMYGCSDKYKTIYSSALIPVLAFNHDTLHIREKDSLNITGWPNPILWVKSIPSLPVMHMMFSEPTGKVHFMYRQEPMRDSEPIIVAGDSTSLYCHCDMAGVYPVDFYLLDQLERVSTKQLIVNCLANDKARASLSVSFVDSSRTDNWAYRLDASATSKKYGRIYGYYFNVNGLPFYSFDAFVDYVFHARGEQKISVFVKDDLGLHSDTVTAKIVIP</sequence>
<comment type="caution">
    <text evidence="1">The sequence shown here is derived from an EMBL/GenBank/DDBJ whole genome shotgun (WGS) entry which is preliminary data.</text>
</comment>
<dbReference type="RefSeq" id="WP_161819600.1">
    <property type="nucleotide sequence ID" value="NZ_JAACJS010000015.1"/>
</dbReference>
<gene>
    <name evidence="1" type="ORF">GWC95_15410</name>
</gene>
<reference evidence="1 2" key="1">
    <citation type="submission" date="2020-01" db="EMBL/GenBank/DDBJ databases">
        <title>Genome analysis.</title>
        <authorList>
            <person name="Wu S."/>
            <person name="Wang G."/>
        </authorList>
    </citation>
    <scope>NUCLEOTIDE SEQUENCE [LARGE SCALE GENOMIC DNA]</scope>
    <source>
        <strain evidence="1 2">SYL130</strain>
    </source>
</reference>
<dbReference type="EMBL" id="JAACJS010000015">
    <property type="protein sequence ID" value="NCI51315.1"/>
    <property type="molecule type" value="Genomic_DNA"/>
</dbReference>
<proteinExistence type="predicted"/>
<evidence type="ECO:0000313" key="1">
    <source>
        <dbReference type="EMBL" id="NCI51315.1"/>
    </source>
</evidence>
<protein>
    <recommendedName>
        <fullName evidence="3">NigD-like protein</fullName>
    </recommendedName>
</protein>
<keyword evidence="2" id="KW-1185">Reference proteome</keyword>
<evidence type="ECO:0008006" key="3">
    <source>
        <dbReference type="Google" id="ProtNLM"/>
    </source>
</evidence>
<dbReference type="Proteomes" id="UP000753802">
    <property type="component" value="Unassembled WGS sequence"/>
</dbReference>